<evidence type="ECO:0000256" key="1">
    <source>
        <dbReference type="ARBA" id="ARBA00009771"/>
    </source>
</evidence>
<evidence type="ECO:0000259" key="6">
    <source>
        <dbReference type="SMART" id="SM00382"/>
    </source>
</evidence>
<dbReference type="SUPFAM" id="SSF52540">
    <property type="entry name" value="P-loop containing nucleoside triphosphate hydrolases"/>
    <property type="match status" value="1"/>
</dbReference>
<evidence type="ECO:0000256" key="4">
    <source>
        <dbReference type="ARBA" id="ARBA00023186"/>
    </source>
</evidence>
<keyword evidence="9" id="KW-1185">Reference proteome</keyword>
<dbReference type="GO" id="GO:0016887">
    <property type="term" value="F:ATP hydrolysis activity"/>
    <property type="evidence" value="ECO:0007669"/>
    <property type="project" value="InterPro"/>
</dbReference>
<dbReference type="Gene3D" id="3.40.50.300">
    <property type="entry name" value="P-loop containing nucleotide triphosphate hydrolases"/>
    <property type="match status" value="2"/>
</dbReference>
<dbReference type="PANTHER" id="PTHR48102">
    <property type="entry name" value="ATP-DEPENDENT CLP PROTEASE ATP-BINDING SUBUNIT CLPX-LIKE, MITOCHONDRIAL-RELATED"/>
    <property type="match status" value="1"/>
</dbReference>
<feature type="region of interest" description="Disordered" evidence="5">
    <location>
        <begin position="1"/>
        <end position="24"/>
    </location>
</feature>
<accession>M4B3P7</accession>
<dbReference type="NCBIfam" id="TIGR00390">
    <property type="entry name" value="hslU"/>
    <property type="match status" value="1"/>
</dbReference>
<comment type="similarity">
    <text evidence="1">Belongs to the ClpX chaperone family. HslU subfamily.</text>
</comment>
<dbReference type="PANTHER" id="PTHR48102:SF3">
    <property type="entry name" value="ATP-DEPENDENT PROTEASE ATPASE SUBUNIT HSLU"/>
    <property type="match status" value="1"/>
</dbReference>
<dbReference type="Gene3D" id="1.10.8.60">
    <property type="match status" value="1"/>
</dbReference>
<feature type="domain" description="AAA+ ATPase" evidence="6">
    <location>
        <begin position="201"/>
        <end position="479"/>
    </location>
</feature>
<dbReference type="Proteomes" id="UP000011713">
    <property type="component" value="Unassembled WGS sequence"/>
</dbReference>
<sequence>MARKGGGGGFQCGNRSDGRSSSHGYVGVCGPRQYRQEHNLDADWMKRTTTAGEGEEGGGAGTYPSLFYLAPNSPTSIMRRAHVLKSLARHAQAARFPPTIQRRAFVLHHQHPLTLRSFSTAIPKASEEDASIAVQVVDETGEGDEDDEENEIGRKLKPREVVEQLNKYIVGQADAKRAVAIALRNRWRRQKISDELRHEVSPKNILMIGPTGCGKTEIARRLAKLSEAPFVKVEATKFTEVGFHGRDVDQIIRDLVENAINMVKKARKERLRKQVQHLVGTRILDVLTGTNALERSRATFARLLAAGELEDRIIEFDVPAAKNTGSQPISFVGGEGKGISMEVFGRAFGEKKKERKRMTIAESRAVFEEMEMDNAIDMTDVVREAIQETEENGIVFIDEIDKICSSGDFRRSSDPSSEGVQRDLLPLIEGSVISTKHGNVNTDHILFVGSGAFHSSKPSDLLAELQGRLPIRVELKGLTEEDLHRILTEPVTNLIKQQIELIKTEGVTLDFTEDAIREIARVAAEVNQTVENIGARRLHTVVEKVVEDISFDSSEMAPGSTVTITKEFVLERVGKLMRTTDLSKFIL</sequence>
<keyword evidence="3" id="KW-0067">ATP-binding</keyword>
<evidence type="ECO:0000256" key="2">
    <source>
        <dbReference type="ARBA" id="ARBA00022741"/>
    </source>
</evidence>
<evidence type="ECO:0000313" key="9">
    <source>
        <dbReference type="Proteomes" id="UP000011713"/>
    </source>
</evidence>
<keyword evidence="2" id="KW-0547">Nucleotide-binding</keyword>
<dbReference type="InterPro" id="IPR027417">
    <property type="entry name" value="P-loop_NTPase"/>
</dbReference>
<dbReference type="GO" id="GO:0009376">
    <property type="term" value="C:HslUV protease complex"/>
    <property type="evidence" value="ECO:0007669"/>
    <property type="project" value="InterPro"/>
</dbReference>
<proteinExistence type="inferred from homology"/>
<dbReference type="InParanoid" id="M4B3P7"/>
<evidence type="ECO:0008006" key="10">
    <source>
        <dbReference type="Google" id="ProtNLM"/>
    </source>
</evidence>
<dbReference type="InterPro" id="IPR003959">
    <property type="entry name" value="ATPase_AAA_core"/>
</dbReference>
<dbReference type="SMART" id="SM00382">
    <property type="entry name" value="AAA"/>
    <property type="match status" value="1"/>
</dbReference>
<dbReference type="eggNOG" id="KOG0745">
    <property type="taxonomic scope" value="Eukaryota"/>
</dbReference>
<dbReference type="Pfam" id="PF00004">
    <property type="entry name" value="AAA"/>
    <property type="match status" value="1"/>
</dbReference>
<dbReference type="GO" id="GO:0005524">
    <property type="term" value="F:ATP binding"/>
    <property type="evidence" value="ECO:0007669"/>
    <property type="project" value="UniProtKB-KW"/>
</dbReference>
<dbReference type="VEuPathDB" id="FungiDB:HpaG800896"/>
<dbReference type="EnsemblProtists" id="HpaT800896">
    <property type="protein sequence ID" value="HpaP800896"/>
    <property type="gene ID" value="HpaG800896"/>
</dbReference>
<organism evidence="8 9">
    <name type="scientific">Hyaloperonospora arabidopsidis (strain Emoy2)</name>
    <name type="common">Downy mildew agent</name>
    <name type="synonym">Peronospora arabidopsidis</name>
    <dbReference type="NCBI Taxonomy" id="559515"/>
    <lineage>
        <taxon>Eukaryota</taxon>
        <taxon>Sar</taxon>
        <taxon>Stramenopiles</taxon>
        <taxon>Oomycota</taxon>
        <taxon>Peronosporomycetes</taxon>
        <taxon>Peronosporales</taxon>
        <taxon>Peronosporaceae</taxon>
        <taxon>Hyaloperonospora</taxon>
    </lineage>
</organism>
<protein>
    <recommendedName>
        <fullName evidence="10">AAA+ ATPase domain-containing protein</fullName>
    </recommendedName>
</protein>
<dbReference type="STRING" id="559515.M4B3P7"/>
<dbReference type="Pfam" id="PF10431">
    <property type="entry name" value="ClpB_D2-small"/>
    <property type="match status" value="1"/>
</dbReference>
<keyword evidence="4" id="KW-0143">Chaperone</keyword>
<name>M4B3P7_HYAAE</name>
<reference evidence="9" key="1">
    <citation type="journal article" date="2010" name="Science">
        <title>Signatures of adaptation to obligate biotrophy in the Hyaloperonospora arabidopsidis genome.</title>
        <authorList>
            <person name="Baxter L."/>
            <person name="Tripathy S."/>
            <person name="Ishaque N."/>
            <person name="Boot N."/>
            <person name="Cabral A."/>
            <person name="Kemen E."/>
            <person name="Thines M."/>
            <person name="Ah-Fong A."/>
            <person name="Anderson R."/>
            <person name="Badejoko W."/>
            <person name="Bittner-Eddy P."/>
            <person name="Boore J.L."/>
            <person name="Chibucos M.C."/>
            <person name="Coates M."/>
            <person name="Dehal P."/>
            <person name="Delehaunty K."/>
            <person name="Dong S."/>
            <person name="Downton P."/>
            <person name="Dumas B."/>
            <person name="Fabro G."/>
            <person name="Fronick C."/>
            <person name="Fuerstenberg S.I."/>
            <person name="Fulton L."/>
            <person name="Gaulin E."/>
            <person name="Govers F."/>
            <person name="Hughes L."/>
            <person name="Humphray S."/>
            <person name="Jiang R.H."/>
            <person name="Judelson H."/>
            <person name="Kamoun S."/>
            <person name="Kyung K."/>
            <person name="Meijer H."/>
            <person name="Minx P."/>
            <person name="Morris P."/>
            <person name="Nelson J."/>
            <person name="Phuntumart V."/>
            <person name="Qutob D."/>
            <person name="Rehmany A."/>
            <person name="Rougon-Cardoso A."/>
            <person name="Ryden P."/>
            <person name="Torto-Alalibo T."/>
            <person name="Studholme D."/>
            <person name="Wang Y."/>
            <person name="Win J."/>
            <person name="Wood J."/>
            <person name="Clifton S.W."/>
            <person name="Rogers J."/>
            <person name="Van den Ackerveken G."/>
            <person name="Jones J.D."/>
            <person name="McDowell J.M."/>
            <person name="Beynon J."/>
            <person name="Tyler B.M."/>
        </authorList>
    </citation>
    <scope>NUCLEOTIDE SEQUENCE [LARGE SCALE GENOMIC DNA]</scope>
    <source>
        <strain evidence="9">Emoy2</strain>
    </source>
</reference>
<dbReference type="HOGENOM" id="CLU_033123_0_0_1"/>
<dbReference type="GO" id="GO:0008233">
    <property type="term" value="F:peptidase activity"/>
    <property type="evidence" value="ECO:0007669"/>
    <property type="project" value="InterPro"/>
</dbReference>
<dbReference type="GO" id="GO:0051603">
    <property type="term" value="P:proteolysis involved in protein catabolic process"/>
    <property type="evidence" value="ECO:0007669"/>
    <property type="project" value="TreeGrafter"/>
</dbReference>
<dbReference type="OMA" id="YGMIKTD"/>
<evidence type="ECO:0000256" key="3">
    <source>
        <dbReference type="ARBA" id="ARBA00022840"/>
    </source>
</evidence>
<dbReference type="EMBL" id="JH598179">
    <property type="status" value="NOT_ANNOTATED_CDS"/>
    <property type="molecule type" value="Genomic_DNA"/>
</dbReference>
<feature type="domain" description="Clp ATPase C-terminal" evidence="7">
    <location>
        <begin position="478"/>
        <end position="570"/>
    </location>
</feature>
<dbReference type="InterPro" id="IPR050052">
    <property type="entry name" value="ATP-dep_Clp_protease_ClpX"/>
</dbReference>
<evidence type="ECO:0000256" key="5">
    <source>
        <dbReference type="SAM" id="MobiDB-lite"/>
    </source>
</evidence>
<dbReference type="FunFam" id="3.40.50.300:FF:000220">
    <property type="entry name" value="ATP-dependent protease ATPase subunit HslU"/>
    <property type="match status" value="1"/>
</dbReference>
<dbReference type="NCBIfam" id="NF003544">
    <property type="entry name" value="PRK05201.1"/>
    <property type="match status" value="1"/>
</dbReference>
<evidence type="ECO:0000259" key="7">
    <source>
        <dbReference type="SMART" id="SM01086"/>
    </source>
</evidence>
<dbReference type="CDD" id="cd19498">
    <property type="entry name" value="RecA-like_HslU"/>
    <property type="match status" value="1"/>
</dbReference>
<dbReference type="SMART" id="SM01086">
    <property type="entry name" value="ClpB_D2-small"/>
    <property type="match status" value="1"/>
</dbReference>
<dbReference type="InterPro" id="IPR003593">
    <property type="entry name" value="AAA+_ATPase"/>
</dbReference>
<feature type="compositionally biased region" description="Gly residues" evidence="5">
    <location>
        <begin position="1"/>
        <end position="11"/>
    </location>
</feature>
<evidence type="ECO:0000313" key="8">
    <source>
        <dbReference type="EnsemblProtists" id="HpaP800896"/>
    </source>
</evidence>
<dbReference type="AlphaFoldDB" id="M4B3P7"/>
<dbReference type="InterPro" id="IPR004491">
    <property type="entry name" value="HslU"/>
</dbReference>
<dbReference type="Pfam" id="PF07724">
    <property type="entry name" value="AAA_2"/>
    <property type="match status" value="1"/>
</dbReference>
<reference evidence="8" key="2">
    <citation type="submission" date="2015-06" db="UniProtKB">
        <authorList>
            <consortium name="EnsemblProtists"/>
        </authorList>
    </citation>
    <scope>IDENTIFICATION</scope>
    <source>
        <strain evidence="8">Emoy2</strain>
    </source>
</reference>
<dbReference type="InterPro" id="IPR019489">
    <property type="entry name" value="Clp_ATPase_C"/>
</dbReference>